<dbReference type="InterPro" id="IPR055507">
    <property type="entry name" value="DUF7079"/>
</dbReference>
<keyword evidence="3" id="KW-1185">Reference proteome</keyword>
<protein>
    <recommendedName>
        <fullName evidence="1">DUF7079 domain-containing protein</fullName>
    </recommendedName>
</protein>
<dbReference type="GeneID" id="98615608"/>
<dbReference type="AlphaFoldDB" id="Q21PR8"/>
<proteinExistence type="predicted"/>
<dbReference type="HOGENOM" id="CLU_159426_1_0_6"/>
<gene>
    <name evidence="2" type="ordered locus">Sde_0047</name>
</gene>
<evidence type="ECO:0000313" key="3">
    <source>
        <dbReference type="Proteomes" id="UP000001947"/>
    </source>
</evidence>
<evidence type="ECO:0000259" key="1">
    <source>
        <dbReference type="Pfam" id="PF23296"/>
    </source>
</evidence>
<evidence type="ECO:0000313" key="2">
    <source>
        <dbReference type="EMBL" id="ABD79311.1"/>
    </source>
</evidence>
<name>Q21PR8_SACD2</name>
<sequence>MLSNEEIDKRFPVWKAMSDLFLDTDLQESDYKFIANTVLKSGYSPREINSILWQEVLLGVGDNLRCIAGEWAGFNPVWLKHRMLDVLACEQKTLGAGGILSAATLVEITQKEWLKVCRFLPKEHAEAMQPPPIYSESGLKRLWKCWFSV</sequence>
<accession>Q21PR8</accession>
<feature type="domain" description="DUF7079" evidence="1">
    <location>
        <begin position="9"/>
        <end position="117"/>
    </location>
</feature>
<organism evidence="2 3">
    <name type="scientific">Saccharophagus degradans (strain 2-40 / ATCC 43961 / DSM 17024)</name>
    <dbReference type="NCBI Taxonomy" id="203122"/>
    <lineage>
        <taxon>Bacteria</taxon>
        <taxon>Pseudomonadati</taxon>
        <taxon>Pseudomonadota</taxon>
        <taxon>Gammaproteobacteria</taxon>
        <taxon>Cellvibrionales</taxon>
        <taxon>Cellvibrionaceae</taxon>
        <taxon>Saccharophagus</taxon>
    </lineage>
</organism>
<dbReference type="KEGG" id="sde:Sde_0047"/>
<dbReference type="STRING" id="203122.Sde_0047"/>
<dbReference type="RefSeq" id="WP_011466535.1">
    <property type="nucleotide sequence ID" value="NC_007912.1"/>
</dbReference>
<dbReference type="Proteomes" id="UP000001947">
    <property type="component" value="Chromosome"/>
</dbReference>
<dbReference type="EMBL" id="CP000282">
    <property type="protein sequence ID" value="ABD79311.1"/>
    <property type="molecule type" value="Genomic_DNA"/>
</dbReference>
<reference evidence="2 3" key="1">
    <citation type="journal article" date="2008" name="PLoS Genet.">
        <title>Complete genome sequence of the complex carbohydrate-degrading marine bacterium, Saccharophagus degradans strain 2-40 T.</title>
        <authorList>
            <person name="Weiner R.M."/>
            <person name="Taylor L.E.II."/>
            <person name="Henrissat B."/>
            <person name="Hauser L."/>
            <person name="Land M."/>
            <person name="Coutinho P.M."/>
            <person name="Rancurel C."/>
            <person name="Saunders E.H."/>
            <person name="Longmire A.G."/>
            <person name="Zhang H."/>
            <person name="Bayer E.A."/>
            <person name="Gilbert H.J."/>
            <person name="Larimer F."/>
            <person name="Zhulin I.B."/>
            <person name="Ekborg N.A."/>
            <person name="Lamed R."/>
            <person name="Richardson P.M."/>
            <person name="Borovok I."/>
            <person name="Hutcheson S."/>
        </authorList>
    </citation>
    <scope>NUCLEOTIDE SEQUENCE [LARGE SCALE GENOMIC DNA]</scope>
    <source>
        <strain evidence="3">2-40 / ATCC 43961 / DSM 17024</strain>
    </source>
</reference>
<dbReference type="Pfam" id="PF23296">
    <property type="entry name" value="DUF7079"/>
    <property type="match status" value="1"/>
</dbReference>
<dbReference type="eggNOG" id="ENOG50335RQ">
    <property type="taxonomic scope" value="Bacteria"/>
</dbReference>